<name>A0A1B7MRU7_9AGAM</name>
<keyword evidence="1 5" id="KW-0489">Methyltransferase</keyword>
<keyword evidence="6" id="KW-1185">Reference proteome</keyword>
<dbReference type="EMBL" id="KV448509">
    <property type="protein sequence ID" value="OAX35338.1"/>
    <property type="molecule type" value="Genomic_DNA"/>
</dbReference>
<dbReference type="PANTHER" id="PTHR43712">
    <property type="entry name" value="PUTATIVE (AFU_ORTHOLOGUE AFUA_4G14580)-RELATED"/>
    <property type="match status" value="1"/>
</dbReference>
<dbReference type="GO" id="GO:0032259">
    <property type="term" value="P:methylation"/>
    <property type="evidence" value="ECO:0007669"/>
    <property type="project" value="UniProtKB-KW"/>
</dbReference>
<reference evidence="5 6" key="1">
    <citation type="submission" date="2016-06" db="EMBL/GenBank/DDBJ databases">
        <title>Comparative genomics of the ectomycorrhizal sister species Rhizopogon vinicolor and Rhizopogon vesiculosus (Basidiomycota: Boletales) reveals a divergence of the mating type B locus.</title>
        <authorList>
            <consortium name="DOE Joint Genome Institute"/>
            <person name="Mujic A.B."/>
            <person name="Kuo A."/>
            <person name="Tritt A."/>
            <person name="Lipzen A."/>
            <person name="Chen C."/>
            <person name="Johnson J."/>
            <person name="Sharma A."/>
            <person name="Barry K."/>
            <person name="Grigoriev I.V."/>
            <person name="Spatafora J.W."/>
        </authorList>
    </citation>
    <scope>NUCLEOTIDE SEQUENCE [LARGE SCALE GENOMIC DNA]</scope>
    <source>
        <strain evidence="5 6">AM-OR11-026</strain>
    </source>
</reference>
<dbReference type="InParanoid" id="A0A1B7MRU7"/>
<proteinExistence type="predicted"/>
<evidence type="ECO:0000313" key="5">
    <source>
        <dbReference type="EMBL" id="OAX35338.1"/>
    </source>
</evidence>
<keyword evidence="2 5" id="KW-0808">Transferase</keyword>
<evidence type="ECO:0000256" key="1">
    <source>
        <dbReference type="ARBA" id="ARBA00022603"/>
    </source>
</evidence>
<dbReference type="Gene3D" id="3.40.50.150">
    <property type="entry name" value="Vaccinia Virus protein VP39"/>
    <property type="match status" value="1"/>
</dbReference>
<dbReference type="STRING" id="1314800.A0A1B7MRU7"/>
<accession>A0A1B7MRU7</accession>
<dbReference type="PROSITE" id="PS51683">
    <property type="entry name" value="SAM_OMT_II"/>
    <property type="match status" value="1"/>
</dbReference>
<dbReference type="SUPFAM" id="SSF53335">
    <property type="entry name" value="S-adenosyl-L-methionine-dependent methyltransferases"/>
    <property type="match status" value="1"/>
</dbReference>
<dbReference type="InterPro" id="IPR001077">
    <property type="entry name" value="COMT_C"/>
</dbReference>
<protein>
    <submittedName>
        <fullName evidence="5">S-adenosyl-L-methionine-dependent methyltransferase</fullName>
    </submittedName>
</protein>
<dbReference type="InterPro" id="IPR016461">
    <property type="entry name" value="COMT-like"/>
</dbReference>
<dbReference type="GO" id="GO:0008171">
    <property type="term" value="F:O-methyltransferase activity"/>
    <property type="evidence" value="ECO:0007669"/>
    <property type="project" value="InterPro"/>
</dbReference>
<sequence length="455" mass="50444">MAHAELDRLQSCLNFALNALRREMDDSHLPPLSQHNSVEHPLDDPNFLPSARLFEARRLSLACLGELKNLIQPPLDKCIEEKLSLYGVVCTEVLIQAGIVDYLADVPNPSQGVPAAELATKLELDSQKLIPILRCSTANGWVRETRDSSFALNRCARTFLEGQAGRKINLALPGFMTVVETIPHWVTESEWKLSRSPLQTAFQIAYKTPLLAFSWILEHPEFLIPAADHFQVWGDMSTPSIVADYPWAQLETPVIVDCGGGEGGLVSAILDAHPSFQAIVQDMEDVVAVTGSIMEDRRPRDIESGVLKVESHDLFQPQPRIGNEYSFILRHIMHDWPDKEAATILSLTAGALGPKSKILIIDMIAVPNVDATATTTINSLSHKRVDNVIPSHFGSASKIISGSSMHMLAMINGYERSMHEWETLVRRAGLRITNIYPLRTHVSIIECALDTRAML</sequence>
<dbReference type="Pfam" id="PF00891">
    <property type="entry name" value="Methyltransf_2"/>
    <property type="match status" value="1"/>
</dbReference>
<evidence type="ECO:0000313" key="6">
    <source>
        <dbReference type="Proteomes" id="UP000092154"/>
    </source>
</evidence>
<feature type="domain" description="O-methyltransferase C-terminal" evidence="4">
    <location>
        <begin position="238"/>
        <end position="430"/>
    </location>
</feature>
<evidence type="ECO:0000259" key="4">
    <source>
        <dbReference type="Pfam" id="PF00891"/>
    </source>
</evidence>
<evidence type="ECO:0000256" key="2">
    <source>
        <dbReference type="ARBA" id="ARBA00022679"/>
    </source>
</evidence>
<gene>
    <name evidence="5" type="ORF">K503DRAFT_868330</name>
</gene>
<dbReference type="OrthoDB" id="1606438at2759"/>
<dbReference type="InterPro" id="IPR029063">
    <property type="entry name" value="SAM-dependent_MTases_sf"/>
</dbReference>
<dbReference type="AlphaFoldDB" id="A0A1B7MRU7"/>
<dbReference type="SUPFAM" id="SSF46785">
    <property type="entry name" value="Winged helix' DNA-binding domain"/>
    <property type="match status" value="1"/>
</dbReference>
<evidence type="ECO:0000256" key="3">
    <source>
        <dbReference type="ARBA" id="ARBA00022691"/>
    </source>
</evidence>
<dbReference type="Proteomes" id="UP000092154">
    <property type="component" value="Unassembled WGS sequence"/>
</dbReference>
<keyword evidence="3" id="KW-0949">S-adenosyl-L-methionine</keyword>
<dbReference type="PANTHER" id="PTHR43712:SF2">
    <property type="entry name" value="O-METHYLTRANSFERASE CICE"/>
    <property type="match status" value="1"/>
</dbReference>
<organism evidence="5 6">
    <name type="scientific">Rhizopogon vinicolor AM-OR11-026</name>
    <dbReference type="NCBI Taxonomy" id="1314800"/>
    <lineage>
        <taxon>Eukaryota</taxon>
        <taxon>Fungi</taxon>
        <taxon>Dikarya</taxon>
        <taxon>Basidiomycota</taxon>
        <taxon>Agaricomycotina</taxon>
        <taxon>Agaricomycetes</taxon>
        <taxon>Agaricomycetidae</taxon>
        <taxon>Boletales</taxon>
        <taxon>Suillineae</taxon>
        <taxon>Rhizopogonaceae</taxon>
        <taxon>Rhizopogon</taxon>
    </lineage>
</organism>
<dbReference type="Gene3D" id="1.10.10.10">
    <property type="entry name" value="Winged helix-like DNA-binding domain superfamily/Winged helix DNA-binding domain"/>
    <property type="match status" value="1"/>
</dbReference>
<dbReference type="InterPro" id="IPR036390">
    <property type="entry name" value="WH_DNA-bd_sf"/>
</dbReference>
<dbReference type="InterPro" id="IPR036388">
    <property type="entry name" value="WH-like_DNA-bd_sf"/>
</dbReference>